<accession>A0A1H7INX1</accession>
<keyword evidence="2" id="KW-1185">Reference proteome</keyword>
<dbReference type="OrthoDB" id="9800454at2"/>
<sequence length="149" mass="16364">MIVAARQMHGEGDDRCWHLGAAAPEACDCGLASGILNVRRGTDPAGWVGYVDETIDQSASGSTKGFDFNVLTLSSDPDKRQPHLFYADPLTMPANCLSRYGRQVALLQDYRLWEFAVLVRLASKSESIVFARAGAYFARICSNCPFGRR</sequence>
<dbReference type="EMBL" id="FOAN01000001">
    <property type="protein sequence ID" value="SEK64004.1"/>
    <property type="molecule type" value="Genomic_DNA"/>
</dbReference>
<gene>
    <name evidence="1" type="ORF">SAMN04515666_1011055</name>
</gene>
<evidence type="ECO:0000313" key="1">
    <source>
        <dbReference type="EMBL" id="SEK64004.1"/>
    </source>
</evidence>
<dbReference type="RefSeq" id="WP_143079650.1">
    <property type="nucleotide sequence ID" value="NZ_FOAN01000001.1"/>
</dbReference>
<dbReference type="Proteomes" id="UP000199664">
    <property type="component" value="Unassembled WGS sequence"/>
</dbReference>
<protein>
    <submittedName>
        <fullName evidence="1">Uncharacterized protein</fullName>
    </submittedName>
</protein>
<evidence type="ECO:0000313" key="2">
    <source>
        <dbReference type="Proteomes" id="UP000199664"/>
    </source>
</evidence>
<dbReference type="STRING" id="1036779.SAMN04515666_1011055"/>
<dbReference type="AlphaFoldDB" id="A0A1H7INX1"/>
<name>A0A1H7INX1_9HYPH</name>
<reference evidence="2" key="1">
    <citation type="submission" date="2016-10" db="EMBL/GenBank/DDBJ databases">
        <authorList>
            <person name="Varghese N."/>
            <person name="Submissions S."/>
        </authorList>
    </citation>
    <scope>NUCLEOTIDE SEQUENCE [LARGE SCALE GENOMIC DNA]</scope>
    <source>
        <strain evidence="2">LMG 26383,CCUG 61248,R- 45681</strain>
    </source>
</reference>
<proteinExistence type="predicted"/>
<organism evidence="1 2">
    <name type="scientific">Bosea lupini</name>
    <dbReference type="NCBI Taxonomy" id="1036779"/>
    <lineage>
        <taxon>Bacteria</taxon>
        <taxon>Pseudomonadati</taxon>
        <taxon>Pseudomonadota</taxon>
        <taxon>Alphaproteobacteria</taxon>
        <taxon>Hyphomicrobiales</taxon>
        <taxon>Boseaceae</taxon>
        <taxon>Bosea</taxon>
    </lineage>
</organism>